<gene>
    <name evidence="2" type="ORF">HYPSUDRAFT_55109</name>
</gene>
<feature type="compositionally biased region" description="Low complexity" evidence="1">
    <location>
        <begin position="325"/>
        <end position="334"/>
    </location>
</feature>
<proteinExistence type="predicted"/>
<reference evidence="3" key="1">
    <citation type="submission" date="2014-04" db="EMBL/GenBank/DDBJ databases">
        <title>Evolutionary Origins and Diversification of the Mycorrhizal Mutualists.</title>
        <authorList>
            <consortium name="DOE Joint Genome Institute"/>
            <consortium name="Mycorrhizal Genomics Consortium"/>
            <person name="Kohler A."/>
            <person name="Kuo A."/>
            <person name="Nagy L.G."/>
            <person name="Floudas D."/>
            <person name="Copeland A."/>
            <person name="Barry K.W."/>
            <person name="Cichocki N."/>
            <person name="Veneault-Fourrey C."/>
            <person name="LaButti K."/>
            <person name="Lindquist E.A."/>
            <person name="Lipzen A."/>
            <person name="Lundell T."/>
            <person name="Morin E."/>
            <person name="Murat C."/>
            <person name="Riley R."/>
            <person name="Ohm R."/>
            <person name="Sun H."/>
            <person name="Tunlid A."/>
            <person name="Henrissat B."/>
            <person name="Grigoriev I.V."/>
            <person name="Hibbett D.S."/>
            <person name="Martin F."/>
        </authorList>
    </citation>
    <scope>NUCLEOTIDE SEQUENCE [LARGE SCALE GENOMIC DNA]</scope>
    <source>
        <strain evidence="3">FD-334 SS-4</strain>
    </source>
</reference>
<dbReference type="OrthoDB" id="3120290at2759"/>
<evidence type="ECO:0000313" key="3">
    <source>
        <dbReference type="Proteomes" id="UP000054270"/>
    </source>
</evidence>
<dbReference type="STRING" id="945553.A0A0D2MEG1"/>
<keyword evidence="3" id="KW-1185">Reference proteome</keyword>
<name>A0A0D2MEG1_HYPSF</name>
<dbReference type="Proteomes" id="UP000054270">
    <property type="component" value="Unassembled WGS sequence"/>
</dbReference>
<sequence length="528" mass="59520">MYLGIHLPQTVEAHGLLNPKCDSRSRLCFERERFEQAYANHVYADMHMLYAGGWMRAISCVRHLWALFDTMYILTENDGRFLLVTSAEERRNSLTELRAIACGILPLYAAFKLVLFDRTPHSTTKCRSWNAAYVASLYNGQLLWKRDPRFAGMSITSAREAVNRAVRELVVDLAGNPPSGPFSPHHKGHPISSPQIGVGKENYQRVGAYYIMCQPMIGDSCRKNIRYCSNGFVDEFIMLHEHLTPLLLMREELQPVPRIASTEMRSRSRSVISNSKFYHDAIARFYSGVGNGRRSPVSATPARSLPTPTTRTLLHVGPSHKSKNSSPISDTISSPTPPLDPFEWKTGNTTVPGARTFLTSTNAPDPDLDDGRFKQTSEGDVIEITSDSDREPGQSPFLVVVWTMDNSSATEVLLYGNAETRFCLKTHEMELKNRGISLFPPIECYNPTTYNWNLLDLREQIEPISNDDGRLKTFLLRYEGIKFLPGFSAISPLANQLRLVLRKGKARATSLQNWGRSNEKLWQPQDSA</sequence>
<dbReference type="AlphaFoldDB" id="A0A0D2MEG1"/>
<evidence type="ECO:0000313" key="2">
    <source>
        <dbReference type="EMBL" id="KJA21978.1"/>
    </source>
</evidence>
<feature type="compositionally biased region" description="Low complexity" evidence="1">
    <location>
        <begin position="298"/>
        <end position="314"/>
    </location>
</feature>
<protein>
    <submittedName>
        <fullName evidence="2">Uncharacterized protein</fullName>
    </submittedName>
</protein>
<accession>A0A0D2MEG1</accession>
<evidence type="ECO:0000256" key="1">
    <source>
        <dbReference type="SAM" id="MobiDB-lite"/>
    </source>
</evidence>
<organism evidence="2 3">
    <name type="scientific">Hypholoma sublateritium (strain FD-334 SS-4)</name>
    <dbReference type="NCBI Taxonomy" id="945553"/>
    <lineage>
        <taxon>Eukaryota</taxon>
        <taxon>Fungi</taxon>
        <taxon>Dikarya</taxon>
        <taxon>Basidiomycota</taxon>
        <taxon>Agaricomycotina</taxon>
        <taxon>Agaricomycetes</taxon>
        <taxon>Agaricomycetidae</taxon>
        <taxon>Agaricales</taxon>
        <taxon>Agaricineae</taxon>
        <taxon>Strophariaceae</taxon>
        <taxon>Hypholoma</taxon>
    </lineage>
</organism>
<dbReference type="EMBL" id="KN817553">
    <property type="protein sequence ID" value="KJA21978.1"/>
    <property type="molecule type" value="Genomic_DNA"/>
</dbReference>
<feature type="region of interest" description="Disordered" evidence="1">
    <location>
        <begin position="293"/>
        <end position="338"/>
    </location>
</feature>